<dbReference type="RefSeq" id="WP_341471446.1">
    <property type="nucleotide sequence ID" value="NZ_CP128400.1"/>
</dbReference>
<proteinExistence type="inferred from homology"/>
<reference evidence="7" key="2">
    <citation type="journal article" date="2024" name="Nature">
        <title>Anoxygenic phototroph of the Chloroflexota uses a type I reaction centre.</title>
        <authorList>
            <person name="Tsuji J.M."/>
            <person name="Shaw N.A."/>
            <person name="Nagashima S."/>
            <person name="Venkiteswaran J.J."/>
            <person name="Schiff S.L."/>
            <person name="Watanabe T."/>
            <person name="Fukui M."/>
            <person name="Hanada S."/>
            <person name="Tank M."/>
            <person name="Neufeld J.D."/>
        </authorList>
    </citation>
    <scope>NUCLEOTIDE SEQUENCE</scope>
    <source>
        <strain evidence="7">L227-S17</strain>
    </source>
</reference>
<evidence type="ECO:0000313" key="8">
    <source>
        <dbReference type="Proteomes" id="UP000521676"/>
    </source>
</evidence>
<evidence type="ECO:0000313" key="7">
    <source>
        <dbReference type="EMBL" id="WJW69565.1"/>
    </source>
</evidence>
<accession>A0A8T7M6G0</accession>
<organism evidence="6 8">
    <name type="scientific">Candidatus Chlorohelix allophototropha</name>
    <dbReference type="NCBI Taxonomy" id="3003348"/>
    <lineage>
        <taxon>Bacteria</taxon>
        <taxon>Bacillati</taxon>
        <taxon>Chloroflexota</taxon>
        <taxon>Chloroflexia</taxon>
        <taxon>Candidatus Chloroheliales</taxon>
        <taxon>Candidatus Chloroheliaceae</taxon>
        <taxon>Candidatus Chlorohelix</taxon>
    </lineage>
</organism>
<evidence type="ECO:0000256" key="2">
    <source>
        <dbReference type="ARBA" id="ARBA00011738"/>
    </source>
</evidence>
<dbReference type="GO" id="GO:0009032">
    <property type="term" value="F:thymidine phosphorylase activity"/>
    <property type="evidence" value="ECO:0007669"/>
    <property type="project" value="TreeGrafter"/>
</dbReference>
<dbReference type="InterPro" id="IPR013102">
    <property type="entry name" value="PYNP_C"/>
</dbReference>
<dbReference type="InterPro" id="IPR036566">
    <property type="entry name" value="PYNP-like_C_sf"/>
</dbReference>
<dbReference type="InterPro" id="IPR036320">
    <property type="entry name" value="Glycosyl_Trfase_fam3_N_dom_sf"/>
</dbReference>
<dbReference type="InterPro" id="IPR035902">
    <property type="entry name" value="Nuc_phospho_transferase"/>
</dbReference>
<keyword evidence="3 6" id="KW-0328">Glycosyltransferase</keyword>
<reference evidence="6 8" key="1">
    <citation type="submission" date="2020-06" db="EMBL/GenBank/DDBJ databases">
        <title>Anoxygenic phototrophic Chloroflexota member uses a Type I reaction center.</title>
        <authorList>
            <person name="Tsuji J.M."/>
            <person name="Shaw N.A."/>
            <person name="Nagashima S."/>
            <person name="Venkiteswaran J."/>
            <person name="Schiff S.L."/>
            <person name="Hanada S."/>
            <person name="Tank M."/>
            <person name="Neufeld J.D."/>
        </authorList>
    </citation>
    <scope>NUCLEOTIDE SEQUENCE [LARGE SCALE GENOMIC DNA]</scope>
    <source>
        <strain evidence="6">L227-S17</strain>
    </source>
</reference>
<keyword evidence="4 6" id="KW-0808">Transferase</keyword>
<dbReference type="PIRSF" id="PIRSF000478">
    <property type="entry name" value="TP_PyNP"/>
    <property type="match status" value="1"/>
</dbReference>
<dbReference type="PANTHER" id="PTHR10515">
    <property type="entry name" value="THYMIDINE PHOSPHORYLASE"/>
    <property type="match status" value="1"/>
</dbReference>
<dbReference type="Pfam" id="PF02885">
    <property type="entry name" value="Glycos_trans_3N"/>
    <property type="match status" value="1"/>
</dbReference>
<dbReference type="Pfam" id="PF00591">
    <property type="entry name" value="Glycos_transf_3"/>
    <property type="match status" value="1"/>
</dbReference>
<dbReference type="SUPFAM" id="SSF54680">
    <property type="entry name" value="Pyrimidine nucleoside phosphorylase C-terminal domain"/>
    <property type="match status" value="1"/>
</dbReference>
<comment type="similarity">
    <text evidence="1">Belongs to the thymidine/pyrimidine-nucleoside phosphorylase family.</text>
</comment>
<dbReference type="SMART" id="SM00941">
    <property type="entry name" value="PYNP_C"/>
    <property type="match status" value="1"/>
</dbReference>
<evidence type="ECO:0000259" key="5">
    <source>
        <dbReference type="SMART" id="SM00941"/>
    </source>
</evidence>
<sequence>MRVVDIIIKKRDGFALTTEEINFFIEGYSKGEIPDYQAAAFAMAVFFRGMSVEETTMLTLAMASSGKQLDLSHIAPVVADKHSTGGVGDKTTMVVTPLVAATGLPIAKMSGRGLGYFGGTVDKLETIPGFRAALSDTEFLEAFAKVGLVVSGQSSELAPADGKLYALRDVTGTVESIPLIAASVMSKKIAAGANCIVLDVKFGKGAFMKTLEDATFLAETMVEIGRGAGRKVRAVLSSMEQPLGWAVGNTLEVREAIETLQRKGPPDLLELAFILGSQLIVMSGRAENELEARAQLHQALDSGAAFEKYKQFVANQGGDTKYLDNPELLPTAPFKGEVLSLQSGYISAIDAEMVGITAHLLGAGRKVKTDPIDPAVGLILQHKVGDFVERGEPLLEIHARTSESLKKATVQILNAFIFSPLKVTPPAFIARIV</sequence>
<protein>
    <submittedName>
        <fullName evidence="6">Pyrimidine-nucleoside phosphorylase</fullName>
        <ecNumber evidence="6">2.4.2.2</ecNumber>
    </submittedName>
</protein>
<keyword evidence="9" id="KW-1185">Reference proteome</keyword>
<comment type="subunit">
    <text evidence="2">Homodimer.</text>
</comment>
<dbReference type="Gene3D" id="1.20.970.10">
    <property type="entry name" value="Transferase, Pyrimidine Nucleoside Phosphorylase, Chain C"/>
    <property type="match status" value="1"/>
</dbReference>
<dbReference type="InterPro" id="IPR000312">
    <property type="entry name" value="Glycosyl_Trfase_fam3"/>
</dbReference>
<dbReference type="AlphaFoldDB" id="A0A8T7M6G0"/>
<dbReference type="InterPro" id="IPR000053">
    <property type="entry name" value="Thymidine/pyrmidine_PPase"/>
</dbReference>
<dbReference type="Proteomes" id="UP001431572">
    <property type="component" value="Chromosome 2"/>
</dbReference>
<dbReference type="NCBIfam" id="TIGR02644">
    <property type="entry name" value="Y_phosphoryl"/>
    <property type="match status" value="1"/>
</dbReference>
<dbReference type="Gene3D" id="3.40.1030.10">
    <property type="entry name" value="Nucleoside phosphorylase/phosphoribosyltransferase catalytic domain"/>
    <property type="match status" value="1"/>
</dbReference>
<evidence type="ECO:0000313" key="6">
    <source>
        <dbReference type="EMBL" id="NWJ47659.1"/>
    </source>
</evidence>
<dbReference type="Gene3D" id="3.90.1170.30">
    <property type="entry name" value="Pyrimidine nucleoside phosphorylase-like, C-terminal domain"/>
    <property type="match status" value="1"/>
</dbReference>
<gene>
    <name evidence="6" type="ORF">HXX08_17535</name>
    <name evidence="7" type="ORF">OZ401_003189</name>
</gene>
<dbReference type="GO" id="GO:0005829">
    <property type="term" value="C:cytosol"/>
    <property type="evidence" value="ECO:0007669"/>
    <property type="project" value="TreeGrafter"/>
</dbReference>
<dbReference type="NCBIfam" id="NF004490">
    <property type="entry name" value="PRK05820.1"/>
    <property type="match status" value="1"/>
</dbReference>
<name>A0A8T7M6G0_9CHLR</name>
<dbReference type="Proteomes" id="UP000521676">
    <property type="component" value="Unassembled WGS sequence"/>
</dbReference>
<dbReference type="EC" id="2.4.2.2" evidence="6"/>
<dbReference type="PANTHER" id="PTHR10515:SF0">
    <property type="entry name" value="THYMIDINE PHOSPHORYLASE"/>
    <property type="match status" value="1"/>
</dbReference>
<evidence type="ECO:0000256" key="3">
    <source>
        <dbReference type="ARBA" id="ARBA00022676"/>
    </source>
</evidence>
<dbReference type="GO" id="GO:0004645">
    <property type="term" value="F:1,4-alpha-oligoglucan phosphorylase activity"/>
    <property type="evidence" value="ECO:0007669"/>
    <property type="project" value="InterPro"/>
</dbReference>
<dbReference type="InterPro" id="IPR017459">
    <property type="entry name" value="Glycosyl_Trfase_fam3_N_dom"/>
</dbReference>
<feature type="domain" description="Pyrimidine nucleoside phosphorylase C-terminal" evidence="5">
    <location>
        <begin position="345"/>
        <end position="419"/>
    </location>
</feature>
<evidence type="ECO:0000256" key="1">
    <source>
        <dbReference type="ARBA" id="ARBA00006915"/>
    </source>
</evidence>
<dbReference type="FunFam" id="3.40.1030.10:FF:000003">
    <property type="entry name" value="Pyrimidine-nucleoside phosphorylase"/>
    <property type="match status" value="1"/>
</dbReference>
<dbReference type="EMBL" id="CP128400">
    <property type="protein sequence ID" value="WJW69565.1"/>
    <property type="molecule type" value="Genomic_DNA"/>
</dbReference>
<dbReference type="SUPFAM" id="SSF52418">
    <property type="entry name" value="Nucleoside phosphorylase/phosphoribosyltransferase catalytic domain"/>
    <property type="match status" value="1"/>
</dbReference>
<evidence type="ECO:0000256" key="4">
    <source>
        <dbReference type="ARBA" id="ARBA00022679"/>
    </source>
</evidence>
<dbReference type="Pfam" id="PF07831">
    <property type="entry name" value="PYNP_C"/>
    <property type="match status" value="1"/>
</dbReference>
<dbReference type="GO" id="GO:0006206">
    <property type="term" value="P:pyrimidine nucleobase metabolic process"/>
    <property type="evidence" value="ECO:0007669"/>
    <property type="project" value="InterPro"/>
</dbReference>
<dbReference type="GO" id="GO:0006213">
    <property type="term" value="P:pyrimidine nucleoside metabolic process"/>
    <property type="evidence" value="ECO:0007669"/>
    <property type="project" value="InterPro"/>
</dbReference>
<evidence type="ECO:0000313" key="9">
    <source>
        <dbReference type="Proteomes" id="UP001431572"/>
    </source>
</evidence>
<dbReference type="InterPro" id="IPR018090">
    <property type="entry name" value="Pyrmidine_PPas_bac/euk"/>
</dbReference>
<dbReference type="SUPFAM" id="SSF47648">
    <property type="entry name" value="Nucleoside phosphorylase/phosphoribosyltransferase N-terminal domain"/>
    <property type="match status" value="1"/>
</dbReference>
<dbReference type="EMBL" id="JACATZ010000003">
    <property type="protein sequence ID" value="NWJ47659.1"/>
    <property type="molecule type" value="Genomic_DNA"/>
</dbReference>
<dbReference type="NCBIfam" id="NF004747">
    <property type="entry name" value="PRK06078.1"/>
    <property type="match status" value="1"/>
</dbReference>